<sequence>MWSGSDVEKNAWLHVADMVTQKYPNIKIEFQTAPFNDFWTKLTTQAASGNAPCVIGLQGQRAPQFGNLLVPLDDYMSKAGVKASDYVPSITKGLQYDGKQVALPYDVGPFIMFYNKDAFKAAGLKEPAIGWTTDDFMNDAKALNKPPKYAYWVQSDIGNLYPWVLSSSGKTNLNDQGQLDVDNPEWHASAQFYTDLVSKDKLAPQIPSANSSSASANQFLSGNAFMSLDGPWDLINARAQAKFKVGIAPMPAGAAGSKTWSDGSGFGVTKDCKNPDEAFQAVSVMVGSDAENYLGQQGRAYPALISAQDSWYKGNNTADVKPVMDAALANAVPYTTTPTWQQVVTTFSKQAVLTYNGQGSVDDLLSQTQAAGGS</sequence>
<keyword evidence="3" id="KW-0472">Membrane</keyword>
<dbReference type="Gene3D" id="3.40.190.10">
    <property type="entry name" value="Periplasmic binding protein-like II"/>
    <property type="match status" value="1"/>
</dbReference>
<dbReference type="InterPro" id="IPR006059">
    <property type="entry name" value="SBP"/>
</dbReference>
<evidence type="ECO:0000256" key="4">
    <source>
        <dbReference type="ARBA" id="ARBA00023139"/>
    </source>
</evidence>
<gene>
    <name evidence="6" type="ORF">GCM10022236_00230</name>
</gene>
<evidence type="ECO:0000256" key="3">
    <source>
        <dbReference type="ARBA" id="ARBA00023136"/>
    </source>
</evidence>
<reference evidence="7" key="1">
    <citation type="journal article" date="2019" name="Int. J. Syst. Evol. Microbiol.">
        <title>The Global Catalogue of Microorganisms (GCM) 10K type strain sequencing project: providing services to taxonomists for standard genome sequencing and annotation.</title>
        <authorList>
            <consortium name="The Broad Institute Genomics Platform"/>
            <consortium name="The Broad Institute Genome Sequencing Center for Infectious Disease"/>
            <person name="Wu L."/>
            <person name="Ma J."/>
        </authorList>
    </citation>
    <scope>NUCLEOTIDE SEQUENCE [LARGE SCALE GENOMIC DNA]</scope>
    <source>
        <strain evidence="7">JCM 16929</strain>
    </source>
</reference>
<dbReference type="SUPFAM" id="SSF53850">
    <property type="entry name" value="Periplasmic binding protein-like II"/>
    <property type="match status" value="1"/>
</dbReference>
<evidence type="ECO:0000256" key="5">
    <source>
        <dbReference type="ARBA" id="ARBA00023288"/>
    </source>
</evidence>
<dbReference type="Proteomes" id="UP001501490">
    <property type="component" value="Unassembled WGS sequence"/>
</dbReference>
<keyword evidence="1" id="KW-1003">Cell membrane</keyword>
<keyword evidence="7" id="KW-1185">Reference proteome</keyword>
<dbReference type="CDD" id="cd13585">
    <property type="entry name" value="PBP2_TMBP_like"/>
    <property type="match status" value="1"/>
</dbReference>
<accession>A0ABP6Z911</accession>
<evidence type="ECO:0000256" key="2">
    <source>
        <dbReference type="ARBA" id="ARBA00022729"/>
    </source>
</evidence>
<keyword evidence="4" id="KW-0564">Palmitate</keyword>
<dbReference type="Pfam" id="PF01547">
    <property type="entry name" value="SBP_bac_1"/>
    <property type="match status" value="1"/>
</dbReference>
<organism evidence="6 7">
    <name type="scientific">Microlunatus ginsengisoli</name>
    <dbReference type="NCBI Taxonomy" id="363863"/>
    <lineage>
        <taxon>Bacteria</taxon>
        <taxon>Bacillati</taxon>
        <taxon>Actinomycetota</taxon>
        <taxon>Actinomycetes</taxon>
        <taxon>Propionibacteriales</taxon>
        <taxon>Propionibacteriaceae</taxon>
        <taxon>Microlunatus</taxon>
    </lineage>
</organism>
<proteinExistence type="predicted"/>
<name>A0ABP6Z911_9ACTN</name>
<dbReference type="InterPro" id="IPR050490">
    <property type="entry name" value="Bact_solute-bd_prot1"/>
</dbReference>
<comment type="caution">
    <text evidence="6">The sequence shown here is derived from an EMBL/GenBank/DDBJ whole genome shotgun (WGS) entry which is preliminary data.</text>
</comment>
<evidence type="ECO:0000313" key="6">
    <source>
        <dbReference type="EMBL" id="GAA3602382.1"/>
    </source>
</evidence>
<keyword evidence="2" id="KW-0732">Signal</keyword>
<keyword evidence="5" id="KW-0449">Lipoprotein</keyword>
<protein>
    <submittedName>
        <fullName evidence="6">ABC transporter substrate-binding protein</fullName>
    </submittedName>
</protein>
<dbReference type="PANTHER" id="PTHR43649">
    <property type="entry name" value="ARABINOSE-BINDING PROTEIN-RELATED"/>
    <property type="match status" value="1"/>
</dbReference>
<evidence type="ECO:0000256" key="1">
    <source>
        <dbReference type="ARBA" id="ARBA00022475"/>
    </source>
</evidence>
<dbReference type="EMBL" id="BAABAB010000001">
    <property type="protein sequence ID" value="GAA3602382.1"/>
    <property type="molecule type" value="Genomic_DNA"/>
</dbReference>
<dbReference type="PANTHER" id="PTHR43649:SF33">
    <property type="entry name" value="POLYGALACTURONAN_RHAMNOGALACTURONAN-BINDING PROTEIN YTCQ"/>
    <property type="match status" value="1"/>
</dbReference>
<evidence type="ECO:0000313" key="7">
    <source>
        <dbReference type="Proteomes" id="UP001501490"/>
    </source>
</evidence>